<dbReference type="InterPro" id="IPR001593">
    <property type="entry name" value="Ribosomal_eS1"/>
</dbReference>
<comment type="caution">
    <text evidence="6">The sequence shown here is derived from an EMBL/GenBank/DDBJ whole genome shotgun (WGS) entry which is preliminary data.</text>
</comment>
<sequence>MAKIRARSSKGKRVARDTWKTKSWYNIYTPQSFGGDLIGQTPANDPSNVIGRVAEVSLKDLTNDHSKHMVRMYFKIDGVSGNNATTQFVGHDTTREYLKSLIRRRRSKITTITDVKTKDGYKIRVKAMVLTAVRARDCHKRDIRKKMEEIIRETAKNQTFPEFVQAMLLGGLGSKIFGECKKIFPMKRVEIYKSEVLEFGKPIETPEQENKEETSESPVEEEITEECAEMKIESKE</sequence>
<dbReference type="PROSITE" id="PS01191">
    <property type="entry name" value="RIBOSOMAL_S3AE"/>
    <property type="match status" value="1"/>
</dbReference>
<reference evidence="6" key="1">
    <citation type="journal article" date="2020" name="ISME J.">
        <title>Gammaproteobacteria mediating utilization of methyl-, sulfur- and petroleum organic compounds in deep ocean hydrothermal plumes.</title>
        <authorList>
            <person name="Zhou Z."/>
            <person name="Liu Y."/>
            <person name="Pan J."/>
            <person name="Cron B.R."/>
            <person name="Toner B.M."/>
            <person name="Anantharaman K."/>
            <person name="Breier J.A."/>
            <person name="Dick G.J."/>
            <person name="Li M."/>
        </authorList>
    </citation>
    <scope>NUCLEOTIDE SEQUENCE</scope>
    <source>
        <strain evidence="6">SZUA-1385</strain>
    </source>
</reference>
<dbReference type="NCBIfam" id="NF003142">
    <property type="entry name" value="PRK04057.1"/>
    <property type="match status" value="1"/>
</dbReference>
<dbReference type="GO" id="GO:0003735">
    <property type="term" value="F:structural constituent of ribosome"/>
    <property type="evidence" value="ECO:0007669"/>
    <property type="project" value="InterPro"/>
</dbReference>
<evidence type="ECO:0000256" key="1">
    <source>
        <dbReference type="ARBA" id="ARBA00022980"/>
    </source>
</evidence>
<comment type="similarity">
    <text evidence="3 4">Belongs to the eukaryotic ribosomal protein eS1 family.</text>
</comment>
<evidence type="ECO:0000256" key="2">
    <source>
        <dbReference type="ARBA" id="ARBA00023274"/>
    </source>
</evidence>
<dbReference type="Pfam" id="PF01015">
    <property type="entry name" value="Ribosomal_S3Ae"/>
    <property type="match status" value="1"/>
</dbReference>
<dbReference type="InterPro" id="IPR030838">
    <property type="entry name" value="Ribosomal_eS1_arc"/>
</dbReference>
<evidence type="ECO:0000256" key="5">
    <source>
        <dbReference type="SAM" id="MobiDB-lite"/>
    </source>
</evidence>
<feature type="compositionally biased region" description="Acidic residues" evidence="5">
    <location>
        <begin position="218"/>
        <end position="227"/>
    </location>
</feature>
<protein>
    <recommendedName>
        <fullName evidence="3">Small ribosomal subunit protein eS1</fullName>
    </recommendedName>
</protein>
<evidence type="ECO:0000313" key="7">
    <source>
        <dbReference type="Proteomes" id="UP000605144"/>
    </source>
</evidence>
<evidence type="ECO:0000256" key="3">
    <source>
        <dbReference type="HAMAP-Rule" id="MF_00359"/>
    </source>
</evidence>
<dbReference type="HAMAP" id="MF_00359">
    <property type="entry name" value="Ribosomal_eS1"/>
    <property type="match status" value="1"/>
</dbReference>
<accession>A0A832YRU9</accession>
<dbReference type="EMBL" id="DQSV01000029">
    <property type="protein sequence ID" value="HIP16951.1"/>
    <property type="molecule type" value="Genomic_DNA"/>
</dbReference>
<dbReference type="SMART" id="SM01397">
    <property type="entry name" value="Ribosomal_S3Ae"/>
    <property type="match status" value="1"/>
</dbReference>
<dbReference type="AlphaFoldDB" id="A0A832YRU9"/>
<proteinExistence type="inferred from homology"/>
<evidence type="ECO:0000256" key="4">
    <source>
        <dbReference type="RuleBase" id="RU000668"/>
    </source>
</evidence>
<dbReference type="Proteomes" id="UP000605144">
    <property type="component" value="Unassembled WGS sequence"/>
</dbReference>
<dbReference type="GO" id="GO:0006412">
    <property type="term" value="P:translation"/>
    <property type="evidence" value="ECO:0007669"/>
    <property type="project" value="UniProtKB-UniRule"/>
</dbReference>
<gene>
    <name evidence="3" type="primary">rps3ae</name>
    <name evidence="6" type="ORF">EYG76_01415</name>
</gene>
<evidence type="ECO:0000313" key="6">
    <source>
        <dbReference type="EMBL" id="HIP16951.1"/>
    </source>
</evidence>
<feature type="region of interest" description="Disordered" evidence="5">
    <location>
        <begin position="202"/>
        <end position="236"/>
    </location>
</feature>
<dbReference type="PANTHER" id="PTHR11830">
    <property type="entry name" value="40S RIBOSOMAL PROTEIN S3A"/>
    <property type="match status" value="1"/>
</dbReference>
<keyword evidence="2 3" id="KW-0687">Ribonucleoprotein</keyword>
<name>A0A832YRU9_9EURY</name>
<keyword evidence="1 3" id="KW-0689">Ribosomal protein</keyword>
<organism evidence="6 7">
    <name type="scientific">Methanothermococcus okinawensis</name>
    <dbReference type="NCBI Taxonomy" id="155863"/>
    <lineage>
        <taxon>Archaea</taxon>
        <taxon>Methanobacteriati</taxon>
        <taxon>Methanobacteriota</taxon>
        <taxon>Methanomada group</taxon>
        <taxon>Methanococci</taxon>
        <taxon>Methanococcales</taxon>
        <taxon>Methanococcaceae</taxon>
        <taxon>Methanothermococcus</taxon>
    </lineage>
</organism>
<dbReference type="GO" id="GO:0005840">
    <property type="term" value="C:ribosome"/>
    <property type="evidence" value="ECO:0007669"/>
    <property type="project" value="UniProtKB-KW"/>
</dbReference>
<dbReference type="InterPro" id="IPR018281">
    <property type="entry name" value="Ribosomal_eS1_CS"/>
</dbReference>
<dbReference type="GO" id="GO:1990904">
    <property type="term" value="C:ribonucleoprotein complex"/>
    <property type="evidence" value="ECO:0007669"/>
    <property type="project" value="UniProtKB-KW"/>
</dbReference>